<evidence type="ECO:0000313" key="4">
    <source>
        <dbReference type="Proteomes" id="UP000029436"/>
    </source>
</evidence>
<name>A0AAW3EKR5_9GAMM</name>
<accession>A0AAW3EKR5</accession>
<sequence length="109" mass="12311">MGNSNLKNLLVVCDVYITGRFVELRKVEFYPHCEIGSLVIKKMNFDCEGKYSILIPAADWDYIQSFGLIVGEEISVPVMINFDFDVECPLIWLSDRCGITKKITPSAAD</sequence>
<keyword evidence="4" id="KW-1185">Reference proteome</keyword>
<organism evidence="1 3">
    <name type="scientific">Pectobacterium wasabiae</name>
    <dbReference type="NCBI Taxonomy" id="55208"/>
    <lineage>
        <taxon>Bacteria</taxon>
        <taxon>Pseudomonadati</taxon>
        <taxon>Pseudomonadota</taxon>
        <taxon>Gammaproteobacteria</taxon>
        <taxon>Enterobacterales</taxon>
        <taxon>Pectobacteriaceae</taxon>
        <taxon>Pectobacterium</taxon>
    </lineage>
</organism>
<protein>
    <submittedName>
        <fullName evidence="1">Uncharacterized protein</fullName>
    </submittedName>
</protein>
<proteinExistence type="predicted"/>
<gene>
    <name evidence="1" type="ORF">JV38_00200</name>
    <name evidence="2" type="ORF">KU73_03930</name>
</gene>
<evidence type="ECO:0000313" key="2">
    <source>
        <dbReference type="EMBL" id="KGA29589.1"/>
    </source>
</evidence>
<dbReference type="Proteomes" id="UP000029436">
    <property type="component" value="Unassembled WGS sequence"/>
</dbReference>
<evidence type="ECO:0000313" key="1">
    <source>
        <dbReference type="EMBL" id="KFX09387.1"/>
    </source>
</evidence>
<dbReference type="Proteomes" id="UP000029257">
    <property type="component" value="Unassembled WGS sequence"/>
</dbReference>
<reference evidence="3 4" key="1">
    <citation type="submission" date="2014-08" db="EMBL/GenBank/DDBJ databases">
        <title>Genome sequences of NCPPB Pectobacterium isolates.</title>
        <authorList>
            <person name="Glover R.H."/>
            <person name="Sapp M."/>
            <person name="Elphinstone J."/>
        </authorList>
    </citation>
    <scope>NUCLEOTIDE SEQUENCE [LARGE SCALE GENOMIC DNA]</scope>
    <source>
        <strain evidence="1 3">NCPPB 3701</strain>
        <strain evidence="2 4">NCPPB3702</strain>
    </source>
</reference>
<evidence type="ECO:0000313" key="3">
    <source>
        <dbReference type="Proteomes" id="UP000029257"/>
    </source>
</evidence>
<dbReference type="EMBL" id="JQHP01000001">
    <property type="protein sequence ID" value="KFX09387.1"/>
    <property type="molecule type" value="Genomic_DNA"/>
</dbReference>
<dbReference type="RefSeq" id="WP_005968531.1">
    <property type="nucleotide sequence ID" value="NZ_JQHP01000001.1"/>
</dbReference>
<dbReference type="AlphaFoldDB" id="A0AAW3EKR5"/>
<comment type="caution">
    <text evidence="1">The sequence shown here is derived from an EMBL/GenBank/DDBJ whole genome shotgun (WGS) entry which is preliminary data.</text>
</comment>
<dbReference type="EMBL" id="JQOH01000002">
    <property type="protein sequence ID" value="KGA29589.1"/>
    <property type="molecule type" value="Genomic_DNA"/>
</dbReference>